<dbReference type="PANTHER" id="PTHR37528:SF1">
    <property type="entry name" value="UPF0149 PROTEIN YGFB"/>
    <property type="match status" value="1"/>
</dbReference>
<sequence length="177" mass="18265">MPSLPEVEAAGREHGLACGGSELHGGLCGWLAGGGQAGPDWPARVMADEGLEAVAPGGVLDRLGRATAAQMEDQAFGFDLLLPDPEAPLYARSGALFEWCRGFVGAFGLAAGPAPPLSEEGAEALADLVRLAAAMPEDGGDQEDEQALAEIEEYVRVAALLLHGDCALGPRHRGRLN</sequence>
<evidence type="ECO:0000313" key="2">
    <source>
        <dbReference type="EMBL" id="TWT19005.1"/>
    </source>
</evidence>
<dbReference type="GO" id="GO:0005829">
    <property type="term" value="C:cytosol"/>
    <property type="evidence" value="ECO:0007669"/>
    <property type="project" value="TreeGrafter"/>
</dbReference>
<dbReference type="RefSeq" id="WP_146312822.1">
    <property type="nucleotide sequence ID" value="NZ_VOHE01000004.1"/>
</dbReference>
<dbReference type="EMBL" id="VOHE01000004">
    <property type="protein sequence ID" value="TWT19005.1"/>
    <property type="molecule type" value="Genomic_DNA"/>
</dbReference>
<dbReference type="InterPro" id="IPR011978">
    <property type="entry name" value="YgfB-like"/>
</dbReference>
<keyword evidence="3" id="KW-1185">Reference proteome</keyword>
<dbReference type="Pfam" id="PF03695">
    <property type="entry name" value="UPF0149"/>
    <property type="match status" value="1"/>
</dbReference>
<dbReference type="AlphaFoldDB" id="A0A5C5U0C9"/>
<dbReference type="Gene3D" id="1.20.120.740">
    <property type="entry name" value="YgfB uncharacterised protein family UPF0149, PF03695"/>
    <property type="match status" value="1"/>
</dbReference>
<dbReference type="NCBIfam" id="NF003405">
    <property type="entry name" value="PRK04758.1"/>
    <property type="match status" value="1"/>
</dbReference>
<dbReference type="OrthoDB" id="9783391at2"/>
<evidence type="ECO:0000313" key="3">
    <source>
        <dbReference type="Proteomes" id="UP000315949"/>
    </source>
</evidence>
<protein>
    <submittedName>
        <fullName evidence="2">UPF0149 family protein</fullName>
    </submittedName>
</protein>
<accession>A0A5C5U0C9</accession>
<dbReference type="Proteomes" id="UP000315949">
    <property type="component" value="Unassembled WGS sequence"/>
</dbReference>
<comment type="caution">
    <text evidence="2">The sequence shown here is derived from an EMBL/GenBank/DDBJ whole genome shotgun (WGS) entry which is preliminary data.</text>
</comment>
<dbReference type="SUPFAM" id="SSF101327">
    <property type="entry name" value="YgfB-like"/>
    <property type="match status" value="1"/>
</dbReference>
<gene>
    <name evidence="2" type="ORF">FQY79_09900</name>
</gene>
<comment type="similarity">
    <text evidence="1">Belongs to the UPF0149 family.</text>
</comment>
<dbReference type="InterPro" id="IPR036255">
    <property type="entry name" value="YgfB-like_sf"/>
</dbReference>
<reference evidence="2 3" key="1">
    <citation type="submission" date="2019-07" db="EMBL/GenBank/DDBJ databases">
        <title>Luteimonas sp. YD-1 nov., isolated from acidic soil.</title>
        <authorList>
            <person name="Zhou J."/>
        </authorList>
    </citation>
    <scope>NUCLEOTIDE SEQUENCE [LARGE SCALE GENOMIC DNA]</scope>
    <source>
        <strain evidence="2 3">YD-1</strain>
    </source>
</reference>
<name>A0A5C5U0C9_9GAMM</name>
<organism evidence="2 3">
    <name type="scientific">Luteimonas wenzhouensis</name>
    <dbReference type="NCBI Taxonomy" id="2599615"/>
    <lineage>
        <taxon>Bacteria</taxon>
        <taxon>Pseudomonadati</taxon>
        <taxon>Pseudomonadota</taxon>
        <taxon>Gammaproteobacteria</taxon>
        <taxon>Lysobacterales</taxon>
        <taxon>Lysobacteraceae</taxon>
        <taxon>Luteimonas</taxon>
    </lineage>
</organism>
<evidence type="ECO:0000256" key="1">
    <source>
        <dbReference type="ARBA" id="ARBA00038308"/>
    </source>
</evidence>
<proteinExistence type="inferred from homology"/>
<dbReference type="PANTHER" id="PTHR37528">
    <property type="entry name" value="UPF0149 PROTEIN YGFB"/>
    <property type="match status" value="1"/>
</dbReference>